<dbReference type="InterPro" id="IPR012337">
    <property type="entry name" value="RNaseH-like_sf"/>
</dbReference>
<feature type="compositionally biased region" description="Acidic residues" evidence="1">
    <location>
        <begin position="93"/>
        <end position="106"/>
    </location>
</feature>
<dbReference type="EMBL" id="CP092885">
    <property type="protein sequence ID" value="UYV83361.1"/>
    <property type="molecule type" value="Genomic_DNA"/>
</dbReference>
<protein>
    <recommendedName>
        <fullName evidence="4">HAT C-terminal dimerisation domain-containing protein</fullName>
    </recommendedName>
</protein>
<dbReference type="InterPro" id="IPR008042">
    <property type="entry name" value="Retrotrans_Pao"/>
</dbReference>
<feature type="compositionally biased region" description="Basic and acidic residues" evidence="1">
    <location>
        <begin position="197"/>
        <end position="225"/>
    </location>
</feature>
<organism evidence="2 3">
    <name type="scientific">Cordylochernes scorpioides</name>
    <dbReference type="NCBI Taxonomy" id="51811"/>
    <lineage>
        <taxon>Eukaryota</taxon>
        <taxon>Metazoa</taxon>
        <taxon>Ecdysozoa</taxon>
        <taxon>Arthropoda</taxon>
        <taxon>Chelicerata</taxon>
        <taxon>Arachnida</taxon>
        <taxon>Pseudoscorpiones</taxon>
        <taxon>Cheliferoidea</taxon>
        <taxon>Chernetidae</taxon>
        <taxon>Cordylochernes</taxon>
    </lineage>
</organism>
<keyword evidence="3" id="KW-1185">Reference proteome</keyword>
<dbReference type="SUPFAM" id="SSF53098">
    <property type="entry name" value="Ribonuclease H-like"/>
    <property type="match status" value="1"/>
</dbReference>
<reference evidence="2 3" key="1">
    <citation type="submission" date="2022-03" db="EMBL/GenBank/DDBJ databases">
        <title>A chromosomal length assembly of Cordylochernes scorpioides.</title>
        <authorList>
            <person name="Zeh D."/>
            <person name="Zeh J."/>
        </authorList>
    </citation>
    <scope>NUCLEOTIDE SEQUENCE [LARGE SCALE GENOMIC DNA]</scope>
    <source>
        <strain evidence="2">IN4F17</strain>
        <tissue evidence="2">Whole Body</tissue>
    </source>
</reference>
<accession>A0ABY6LQJ6</accession>
<evidence type="ECO:0000313" key="2">
    <source>
        <dbReference type="EMBL" id="UYV83361.1"/>
    </source>
</evidence>
<evidence type="ECO:0000313" key="3">
    <source>
        <dbReference type="Proteomes" id="UP001235939"/>
    </source>
</evidence>
<name>A0ABY6LQJ6_9ARAC</name>
<sequence>MAPQQDPNDVAFILTSAFLIFTMQSGVHSYNRLSDIIQEINDHFDLNTNKIVASVTDNGSNFVKAFKMFGVKLTNINIVDEVMPDSQPTEAFSESDFEDDESSNLEDPEHLLPAHLRCCAHTLSLCATTDANKLLSEQDTPLSQMHAAIMKKCNALWKAAGRSKSAEIMQNVLGHTLSRPGDSRSQALEKGLQENPSKSEDNSSKSEENLSRSEDNSSKSEEIPSKSKKSRISKLTPQITSKQNQLLPSESSQPSTPEQPLASQSSEPLSSKKETSIIPKIKPPPYYRRKRQLPAERTSWDEPIESDIKSNWNKFQTQLSCLKEIKVPRYLNSSSSEIEELQLHGFCDASLNAYSAVFYLKT</sequence>
<gene>
    <name evidence="2" type="ORF">LAZ67_23000763</name>
</gene>
<evidence type="ECO:0008006" key="4">
    <source>
        <dbReference type="Google" id="ProtNLM"/>
    </source>
</evidence>
<feature type="compositionally biased region" description="Low complexity" evidence="1">
    <location>
        <begin position="243"/>
        <end position="261"/>
    </location>
</feature>
<evidence type="ECO:0000256" key="1">
    <source>
        <dbReference type="SAM" id="MobiDB-lite"/>
    </source>
</evidence>
<dbReference type="Pfam" id="PF05380">
    <property type="entry name" value="Peptidase_A17"/>
    <property type="match status" value="1"/>
</dbReference>
<dbReference type="Proteomes" id="UP001235939">
    <property type="component" value="Chromosome 23"/>
</dbReference>
<dbReference type="PANTHER" id="PTHR47501">
    <property type="entry name" value="TRANSPOSASE-RELATED"/>
    <property type="match status" value="1"/>
</dbReference>
<feature type="region of interest" description="Disordered" evidence="1">
    <location>
        <begin position="175"/>
        <end position="298"/>
    </location>
</feature>
<proteinExistence type="predicted"/>
<feature type="region of interest" description="Disordered" evidence="1">
    <location>
        <begin position="87"/>
        <end position="106"/>
    </location>
</feature>